<keyword evidence="2" id="KW-0813">Transport</keyword>
<keyword evidence="6 8" id="KW-1133">Transmembrane helix</keyword>
<keyword evidence="7 8" id="KW-0472">Membrane</keyword>
<feature type="transmembrane region" description="Helical" evidence="8">
    <location>
        <begin position="356"/>
        <end position="377"/>
    </location>
</feature>
<dbReference type="Gene3D" id="1.20.1250.20">
    <property type="entry name" value="MFS general substrate transporter like domains"/>
    <property type="match status" value="2"/>
</dbReference>
<dbReference type="CDD" id="cd17335">
    <property type="entry name" value="MFS_MFSD6"/>
    <property type="match status" value="1"/>
</dbReference>
<feature type="transmembrane region" description="Helical" evidence="8">
    <location>
        <begin position="93"/>
        <end position="111"/>
    </location>
</feature>
<dbReference type="RefSeq" id="WP_187673403.1">
    <property type="nucleotide sequence ID" value="NZ_CAJFCI010000080.1"/>
</dbReference>
<evidence type="ECO:0000256" key="2">
    <source>
        <dbReference type="ARBA" id="ARBA00022448"/>
    </source>
</evidence>
<evidence type="ECO:0000313" key="10">
    <source>
        <dbReference type="EMBL" id="CAD5110109.1"/>
    </source>
</evidence>
<reference evidence="10 11" key="1">
    <citation type="submission" date="2020-08" db="EMBL/GenBank/DDBJ databases">
        <authorList>
            <person name="Criscuolo A."/>
        </authorList>
    </citation>
    <scope>NUCLEOTIDE SEQUENCE [LARGE SCALE GENOMIC DNA]</scope>
    <source>
        <strain evidence="10">CIP111764</strain>
    </source>
</reference>
<evidence type="ECO:0000256" key="5">
    <source>
        <dbReference type="ARBA" id="ARBA00022692"/>
    </source>
</evidence>
<evidence type="ECO:0000256" key="4">
    <source>
        <dbReference type="ARBA" id="ARBA00022519"/>
    </source>
</evidence>
<evidence type="ECO:0000256" key="7">
    <source>
        <dbReference type="ARBA" id="ARBA00023136"/>
    </source>
</evidence>
<evidence type="ECO:0000256" key="8">
    <source>
        <dbReference type="SAM" id="Phobius"/>
    </source>
</evidence>
<feature type="transmembrane region" description="Helical" evidence="8">
    <location>
        <begin position="268"/>
        <end position="287"/>
    </location>
</feature>
<comment type="subcellular location">
    <subcellularLocation>
        <location evidence="1">Cell inner membrane</location>
        <topology evidence="1">Multi-pass membrane protein</topology>
    </subcellularLocation>
</comment>
<keyword evidence="5 8" id="KW-0812">Transmembrane</keyword>
<dbReference type="SUPFAM" id="SSF103473">
    <property type="entry name" value="MFS general substrate transporter"/>
    <property type="match status" value="1"/>
</dbReference>
<evidence type="ECO:0000256" key="1">
    <source>
        <dbReference type="ARBA" id="ARBA00004429"/>
    </source>
</evidence>
<dbReference type="PROSITE" id="PS50850">
    <property type="entry name" value="MFS"/>
    <property type="match status" value="1"/>
</dbReference>
<feature type="transmembrane region" description="Helical" evidence="8">
    <location>
        <begin position="132"/>
        <end position="152"/>
    </location>
</feature>
<protein>
    <submittedName>
        <fullName evidence="10">Putative 3-phenylpropionic acid transporter</fullName>
    </submittedName>
</protein>
<evidence type="ECO:0000259" key="9">
    <source>
        <dbReference type="PROSITE" id="PS50850"/>
    </source>
</evidence>
<dbReference type="PANTHER" id="PTHR23522:SF10">
    <property type="entry name" value="3-PHENYLPROPIONIC ACID TRANSPORTER-RELATED"/>
    <property type="match status" value="1"/>
</dbReference>
<dbReference type="InterPro" id="IPR024989">
    <property type="entry name" value="MFS_assoc_dom"/>
</dbReference>
<keyword evidence="11" id="KW-1185">Reference proteome</keyword>
<proteinExistence type="predicted"/>
<evidence type="ECO:0000313" key="11">
    <source>
        <dbReference type="Proteomes" id="UP000583387"/>
    </source>
</evidence>
<gene>
    <name evidence="10" type="primary">hcaT</name>
    <name evidence="10" type="ORF">PSEWESI4_04425</name>
</gene>
<evidence type="ECO:0000256" key="3">
    <source>
        <dbReference type="ARBA" id="ARBA00022475"/>
    </source>
</evidence>
<dbReference type="GO" id="GO:0015528">
    <property type="term" value="F:lactose:proton symporter activity"/>
    <property type="evidence" value="ECO:0007669"/>
    <property type="project" value="TreeGrafter"/>
</dbReference>
<feature type="transmembrane region" description="Helical" evidence="8">
    <location>
        <begin position="12"/>
        <end position="32"/>
    </location>
</feature>
<dbReference type="PANTHER" id="PTHR23522">
    <property type="entry name" value="BLL5896 PROTEIN"/>
    <property type="match status" value="1"/>
</dbReference>
<name>A0A7U7IB39_9GAMM</name>
<evidence type="ECO:0000256" key="6">
    <source>
        <dbReference type="ARBA" id="ARBA00022989"/>
    </source>
</evidence>
<dbReference type="EMBL" id="CAJFCI010000080">
    <property type="protein sequence ID" value="CAD5110109.1"/>
    <property type="molecule type" value="Genomic_DNA"/>
</dbReference>
<dbReference type="InterPro" id="IPR026032">
    <property type="entry name" value="HcaT-like"/>
</dbReference>
<dbReference type="NCBIfam" id="NF037955">
    <property type="entry name" value="mfs"/>
    <property type="match status" value="1"/>
</dbReference>
<dbReference type="Pfam" id="PF12832">
    <property type="entry name" value="MFS_1_like"/>
    <property type="match status" value="1"/>
</dbReference>
<feature type="transmembrane region" description="Helical" evidence="8">
    <location>
        <begin position="293"/>
        <end position="317"/>
    </location>
</feature>
<dbReference type="AlphaFoldDB" id="A0A7U7IB39"/>
<sequence length="387" mass="42296">MTALPYWRLSSFYLFYFSLLGATAPFLALYFHHLGFSSARIGELVAIPMLMRCVAPNLWGWLGDVTGRRLAIVRFGAFCTLICFAGIFVSHSYAWLALIMAAHAFFWHAVLPQFEVITLAHLREQASRYSQIRLWGSIGFILTVAGLGKLFDLYSLDAYPWALVAIMAGIVVSSLWVPNAQPRAHGGEVGEGGFLAQLWRPGVLAFYASVALMQLSHGPYYTFLTLHLESLGYSRGLIGQLWALGVVAEVLLFLVMNRLLARFSLHQVLLASFLLAALRWLLLGNLADHLSVLLFAQLLHAATFGSFHAAAIHFVQGSFGPRQQGQGQALYAAMAGIGGALGALYAGYSWSSLGPAWTFGIASLTALAAAVIIANRLPRFAIREERA</sequence>
<dbReference type="GO" id="GO:0005886">
    <property type="term" value="C:plasma membrane"/>
    <property type="evidence" value="ECO:0007669"/>
    <property type="project" value="UniProtKB-SubCell"/>
</dbReference>
<feature type="transmembrane region" description="Helical" evidence="8">
    <location>
        <begin position="329"/>
        <end position="350"/>
    </location>
</feature>
<feature type="transmembrane region" description="Helical" evidence="8">
    <location>
        <begin position="44"/>
        <end position="63"/>
    </location>
</feature>
<feature type="domain" description="Major facilitator superfamily (MFS) profile" evidence="9">
    <location>
        <begin position="194"/>
        <end position="387"/>
    </location>
</feature>
<dbReference type="Proteomes" id="UP000583387">
    <property type="component" value="Unassembled WGS sequence"/>
</dbReference>
<feature type="transmembrane region" description="Helical" evidence="8">
    <location>
        <begin position="158"/>
        <end position="177"/>
    </location>
</feature>
<keyword evidence="4" id="KW-0997">Cell inner membrane</keyword>
<dbReference type="InterPro" id="IPR036259">
    <property type="entry name" value="MFS_trans_sf"/>
</dbReference>
<feature type="transmembrane region" description="Helical" evidence="8">
    <location>
        <begin position="198"/>
        <end position="217"/>
    </location>
</feature>
<feature type="transmembrane region" description="Helical" evidence="8">
    <location>
        <begin position="70"/>
        <end position="87"/>
    </location>
</feature>
<accession>A0A7U7IB39</accession>
<organism evidence="10 11">
    <name type="scientific">Zestomonas carbonaria</name>
    <dbReference type="NCBI Taxonomy" id="2762745"/>
    <lineage>
        <taxon>Bacteria</taxon>
        <taxon>Pseudomonadati</taxon>
        <taxon>Pseudomonadota</taxon>
        <taxon>Gammaproteobacteria</taxon>
        <taxon>Pseudomonadales</taxon>
        <taxon>Pseudomonadaceae</taxon>
        <taxon>Zestomonas</taxon>
    </lineage>
</organism>
<feature type="transmembrane region" description="Helical" evidence="8">
    <location>
        <begin position="237"/>
        <end position="256"/>
    </location>
</feature>
<dbReference type="PIRSF" id="PIRSF004925">
    <property type="entry name" value="HcaT"/>
    <property type="match status" value="1"/>
</dbReference>
<dbReference type="GO" id="GO:0030395">
    <property type="term" value="F:lactose binding"/>
    <property type="evidence" value="ECO:0007669"/>
    <property type="project" value="TreeGrafter"/>
</dbReference>
<comment type="caution">
    <text evidence="10">The sequence shown here is derived from an EMBL/GenBank/DDBJ whole genome shotgun (WGS) entry which is preliminary data.</text>
</comment>
<dbReference type="InterPro" id="IPR020846">
    <property type="entry name" value="MFS_dom"/>
</dbReference>
<keyword evidence="3" id="KW-1003">Cell membrane</keyword>